<keyword evidence="8" id="KW-0325">Glycoprotein</keyword>
<comment type="subcellular location">
    <subcellularLocation>
        <location evidence="1">Lysosome membrane</location>
        <topology evidence="1">Multi-pass membrane protein</topology>
    </subcellularLocation>
</comment>
<protein>
    <recommendedName>
        <fullName evidence="12">Lysosomal amino acid transporter 1 homolog</fullName>
    </recommendedName>
    <alternativeName>
        <fullName evidence="13">PQ-loop repeat-containing protein 2</fullName>
    </alternativeName>
    <alternativeName>
        <fullName evidence="14">Solute carrier family 66 member 1</fullName>
    </alternativeName>
</protein>
<comment type="similarity">
    <text evidence="10">Belongs to the laat-1 family.</text>
</comment>
<evidence type="ECO:0000256" key="10">
    <source>
        <dbReference type="ARBA" id="ARBA00038039"/>
    </source>
</evidence>
<evidence type="ECO:0000256" key="4">
    <source>
        <dbReference type="ARBA" id="ARBA00022737"/>
    </source>
</evidence>
<evidence type="ECO:0000256" key="13">
    <source>
        <dbReference type="ARBA" id="ARBA00079342"/>
    </source>
</evidence>
<dbReference type="SMART" id="SM00679">
    <property type="entry name" value="CTNS"/>
    <property type="match status" value="2"/>
</dbReference>
<dbReference type="FunFam" id="1.20.1280.290:FF:000013">
    <property type="entry name" value="lysosomal amino acid transporter 1 homolog"/>
    <property type="match status" value="1"/>
</dbReference>
<keyword evidence="17" id="KW-1185">Reference proteome</keyword>
<dbReference type="PANTHER" id="PTHR16201:SF36">
    <property type="entry name" value="LYSOSOMAL AMINO ACID TRANSPORTER 1 HOMOLOG"/>
    <property type="match status" value="1"/>
</dbReference>
<accession>A0A3B3TX39</accession>
<evidence type="ECO:0000256" key="11">
    <source>
        <dbReference type="ARBA" id="ARBA00056009"/>
    </source>
</evidence>
<keyword evidence="3 15" id="KW-0812">Transmembrane</keyword>
<dbReference type="InterPro" id="IPR051415">
    <property type="entry name" value="LAAT-1"/>
</dbReference>
<reference evidence="16" key="1">
    <citation type="submission" date="2025-08" db="UniProtKB">
        <authorList>
            <consortium name="Ensembl"/>
        </authorList>
    </citation>
    <scope>IDENTIFICATION</scope>
</reference>
<name>A0A3B3TX39_9TELE</name>
<evidence type="ECO:0000256" key="5">
    <source>
        <dbReference type="ARBA" id="ARBA00022970"/>
    </source>
</evidence>
<comment type="function">
    <text evidence="11">Amino acid transporter that specifically mediates the pH-dependent export of the cationic amino acids arginine, histidine and lysine from lysosomes.</text>
</comment>
<feature type="transmembrane region" description="Helical" evidence="15">
    <location>
        <begin position="247"/>
        <end position="267"/>
    </location>
</feature>
<evidence type="ECO:0000256" key="8">
    <source>
        <dbReference type="ARBA" id="ARBA00023180"/>
    </source>
</evidence>
<evidence type="ECO:0000256" key="3">
    <source>
        <dbReference type="ARBA" id="ARBA00022692"/>
    </source>
</evidence>
<sequence length="364" mass="40349">MRFYKINQSARGWEDNTVAGIYCVLQWYVPNFGIDVFVRRNESTGVSAATQTMWKGNVFTLSSPGWTDSGNFSSLCPNGSQWVWEGLGECAQDARDMASVCLGLLSIVCFMVSSLPQYYSSCKKGNMDSALSVWFLLLWLGGDSCNLIGSFLADQLPLQTYTAIYYVLADLLMLAMYTYYKMRHRMVHRRTVLNVVGISCVLGLTAGLAHLPGVDPEPEMIFSGFRSRSLLSTTDTSSIQPFTPREIIGFSIGSVSSVLYLCSRLPQMHTNFKRKSTEGVSYFLFALVILGNTTYGLSVLLKNPERGHGERSYLVHHLPWLIGSLGTLTLDLIISVQFLIYRKAPVQNVNGSLGTDETAPLIPS</sequence>
<feature type="transmembrane region" description="Helical" evidence="15">
    <location>
        <begin position="192"/>
        <end position="211"/>
    </location>
</feature>
<keyword evidence="5" id="KW-0029">Amino-acid transport</keyword>
<dbReference type="GO" id="GO:0080144">
    <property type="term" value="P:intracellular amino acid homeostasis"/>
    <property type="evidence" value="ECO:0007669"/>
    <property type="project" value="UniProtKB-ARBA"/>
</dbReference>
<dbReference type="RefSeq" id="XP_014888587.1">
    <property type="nucleotide sequence ID" value="XM_015033101.1"/>
</dbReference>
<dbReference type="STRING" id="48699.ENSPLAP00000004936"/>
<dbReference type="GO" id="GO:0015174">
    <property type="term" value="F:basic amino acid transmembrane transporter activity"/>
    <property type="evidence" value="ECO:0007669"/>
    <property type="project" value="UniProtKB-ARBA"/>
</dbReference>
<evidence type="ECO:0000256" key="1">
    <source>
        <dbReference type="ARBA" id="ARBA00004155"/>
    </source>
</evidence>
<dbReference type="CTD" id="54896"/>
<feature type="transmembrane region" description="Helical" evidence="15">
    <location>
        <begin position="131"/>
        <end position="151"/>
    </location>
</feature>
<evidence type="ECO:0000256" key="15">
    <source>
        <dbReference type="SAM" id="Phobius"/>
    </source>
</evidence>
<evidence type="ECO:0000256" key="2">
    <source>
        <dbReference type="ARBA" id="ARBA00022448"/>
    </source>
</evidence>
<evidence type="ECO:0000313" key="17">
    <source>
        <dbReference type="Proteomes" id="UP000261500"/>
    </source>
</evidence>
<dbReference type="GO" id="GO:0005765">
    <property type="term" value="C:lysosomal membrane"/>
    <property type="evidence" value="ECO:0007669"/>
    <property type="project" value="UniProtKB-SubCell"/>
</dbReference>
<evidence type="ECO:0000256" key="9">
    <source>
        <dbReference type="ARBA" id="ARBA00023228"/>
    </source>
</evidence>
<keyword evidence="9" id="KW-0458">Lysosome</keyword>
<dbReference type="Ensembl" id="ENSPLAT00000008805.1">
    <property type="protein sequence ID" value="ENSPLAP00000004936.1"/>
    <property type="gene ID" value="ENSPLAG00000006713.1"/>
</dbReference>
<dbReference type="GeneTree" id="ENSGT00390000003344"/>
<dbReference type="InterPro" id="IPR006603">
    <property type="entry name" value="PQ-loop_rpt"/>
</dbReference>
<feature type="transmembrane region" description="Helical" evidence="15">
    <location>
        <begin position="320"/>
        <end position="341"/>
    </location>
</feature>
<reference evidence="16" key="2">
    <citation type="submission" date="2025-09" db="UniProtKB">
        <authorList>
            <consortium name="Ensembl"/>
        </authorList>
    </citation>
    <scope>IDENTIFICATION</scope>
</reference>
<dbReference type="Pfam" id="PF04193">
    <property type="entry name" value="PQ-loop"/>
    <property type="match status" value="2"/>
</dbReference>
<dbReference type="AlphaFoldDB" id="A0A3B3TX39"/>
<evidence type="ECO:0000256" key="14">
    <source>
        <dbReference type="ARBA" id="ARBA00081269"/>
    </source>
</evidence>
<keyword evidence="2" id="KW-0813">Transport</keyword>
<feature type="transmembrane region" description="Helical" evidence="15">
    <location>
        <begin position="279"/>
        <end position="300"/>
    </location>
</feature>
<dbReference type="PANTHER" id="PTHR16201">
    <property type="entry name" value="SEVEN TRANSMEMBRANE PROTEIN 1-RELATED"/>
    <property type="match status" value="1"/>
</dbReference>
<proteinExistence type="inferred from homology"/>
<feature type="transmembrane region" description="Helical" evidence="15">
    <location>
        <begin position="163"/>
        <end position="180"/>
    </location>
</feature>
<keyword evidence="7 15" id="KW-0472">Membrane</keyword>
<organism evidence="16 17">
    <name type="scientific">Poecilia latipinna</name>
    <name type="common">sailfin molly</name>
    <dbReference type="NCBI Taxonomy" id="48699"/>
    <lineage>
        <taxon>Eukaryota</taxon>
        <taxon>Metazoa</taxon>
        <taxon>Chordata</taxon>
        <taxon>Craniata</taxon>
        <taxon>Vertebrata</taxon>
        <taxon>Euteleostomi</taxon>
        <taxon>Actinopterygii</taxon>
        <taxon>Neopterygii</taxon>
        <taxon>Teleostei</taxon>
        <taxon>Neoteleostei</taxon>
        <taxon>Acanthomorphata</taxon>
        <taxon>Ovalentaria</taxon>
        <taxon>Atherinomorphae</taxon>
        <taxon>Cyprinodontiformes</taxon>
        <taxon>Poeciliidae</taxon>
        <taxon>Poeciliinae</taxon>
        <taxon>Poecilia</taxon>
    </lineage>
</organism>
<keyword evidence="4" id="KW-0677">Repeat</keyword>
<evidence type="ECO:0000256" key="6">
    <source>
        <dbReference type="ARBA" id="ARBA00022989"/>
    </source>
</evidence>
<dbReference type="Proteomes" id="UP000261500">
    <property type="component" value="Unplaced"/>
</dbReference>
<dbReference type="FunFam" id="1.20.1280.290:FF:000017">
    <property type="entry name" value="lysosomal amino acid transporter 1 homolog"/>
    <property type="match status" value="1"/>
</dbReference>
<keyword evidence="6 15" id="KW-1133">Transmembrane helix</keyword>
<evidence type="ECO:0000256" key="12">
    <source>
        <dbReference type="ARBA" id="ARBA00068323"/>
    </source>
</evidence>
<dbReference type="GeneID" id="106947835"/>
<evidence type="ECO:0000313" key="16">
    <source>
        <dbReference type="Ensembl" id="ENSPLAP00000004936.1"/>
    </source>
</evidence>
<evidence type="ECO:0000256" key="7">
    <source>
        <dbReference type="ARBA" id="ARBA00023136"/>
    </source>
</evidence>
<dbReference type="Gene3D" id="1.20.1280.290">
    <property type="match status" value="2"/>
</dbReference>